<dbReference type="AlphaFoldDB" id="A0A2I0HGL6"/>
<evidence type="ECO:0000313" key="1">
    <source>
        <dbReference type="EMBL" id="PKI30808.1"/>
    </source>
</evidence>
<dbReference type="EMBL" id="PGOL01025536">
    <property type="protein sequence ID" value="PKI30808.1"/>
    <property type="molecule type" value="Genomic_DNA"/>
</dbReference>
<feature type="non-terminal residue" evidence="1">
    <location>
        <position position="48"/>
    </location>
</feature>
<name>A0A2I0HGL6_PUNGR</name>
<evidence type="ECO:0000313" key="2">
    <source>
        <dbReference type="Proteomes" id="UP000233551"/>
    </source>
</evidence>
<comment type="caution">
    <text evidence="1">The sequence shown here is derived from an EMBL/GenBank/DDBJ whole genome shotgun (WGS) entry which is preliminary data.</text>
</comment>
<gene>
    <name evidence="1" type="ORF">CRG98_048801</name>
</gene>
<dbReference type="Proteomes" id="UP000233551">
    <property type="component" value="Unassembled WGS sequence"/>
</dbReference>
<keyword evidence="2" id="KW-1185">Reference proteome</keyword>
<sequence>MKVVALAGLDDLMTGGTKAESPPMFVLLDLNRAVDPLSACPKACAGDI</sequence>
<proteinExistence type="predicted"/>
<accession>A0A2I0HGL6</accession>
<protein>
    <submittedName>
        <fullName evidence="1">Uncharacterized protein</fullName>
    </submittedName>
</protein>
<organism evidence="1 2">
    <name type="scientific">Punica granatum</name>
    <name type="common">Pomegranate</name>
    <dbReference type="NCBI Taxonomy" id="22663"/>
    <lineage>
        <taxon>Eukaryota</taxon>
        <taxon>Viridiplantae</taxon>
        <taxon>Streptophyta</taxon>
        <taxon>Embryophyta</taxon>
        <taxon>Tracheophyta</taxon>
        <taxon>Spermatophyta</taxon>
        <taxon>Magnoliopsida</taxon>
        <taxon>eudicotyledons</taxon>
        <taxon>Gunneridae</taxon>
        <taxon>Pentapetalae</taxon>
        <taxon>rosids</taxon>
        <taxon>malvids</taxon>
        <taxon>Myrtales</taxon>
        <taxon>Lythraceae</taxon>
        <taxon>Punica</taxon>
    </lineage>
</organism>
<reference evidence="1 2" key="1">
    <citation type="submission" date="2017-11" db="EMBL/GenBank/DDBJ databases">
        <title>De-novo sequencing of pomegranate (Punica granatum L.) genome.</title>
        <authorList>
            <person name="Akparov Z."/>
            <person name="Amiraslanov A."/>
            <person name="Hajiyeva S."/>
            <person name="Abbasov M."/>
            <person name="Kaur K."/>
            <person name="Hamwieh A."/>
            <person name="Solovyev V."/>
            <person name="Salamov A."/>
            <person name="Braich B."/>
            <person name="Kosarev P."/>
            <person name="Mahmoud A."/>
            <person name="Hajiyev E."/>
            <person name="Babayeva S."/>
            <person name="Izzatullayeva V."/>
            <person name="Mammadov A."/>
            <person name="Mammadov A."/>
            <person name="Sharifova S."/>
            <person name="Ojaghi J."/>
            <person name="Eynullazada K."/>
            <person name="Bayramov B."/>
            <person name="Abdulazimova A."/>
            <person name="Shahmuradov I."/>
        </authorList>
    </citation>
    <scope>NUCLEOTIDE SEQUENCE [LARGE SCALE GENOMIC DNA]</scope>
    <source>
        <strain evidence="2">cv. AG2017</strain>
        <tissue evidence="1">Leaf</tissue>
    </source>
</reference>